<evidence type="ECO:0000313" key="2">
    <source>
        <dbReference type="Proteomes" id="UP000016200"/>
    </source>
</evidence>
<reference evidence="1 2" key="1">
    <citation type="submission" date="2013-04" db="EMBL/GenBank/DDBJ databases">
        <title>Genome sequence of Chlamydia psittaci 10-1398/11.</title>
        <authorList>
            <person name="Huot-Creasy H."/>
            <person name="McCracken C.L."/>
            <person name="Humphries M."/>
            <person name="Sachse K."/>
            <person name="Laroucau K."/>
            <person name="Bavoil P."/>
            <person name="Myers G.S."/>
        </authorList>
    </citation>
    <scope>NUCLEOTIDE SEQUENCE [LARGE SCALE GENOMIC DNA]</scope>
    <source>
        <strain evidence="1 2">10_1398_11</strain>
    </source>
</reference>
<gene>
    <name evidence="1" type="ORF">CP10139811_1071</name>
</gene>
<comment type="caution">
    <text evidence="1">The sequence shown here is derived from an EMBL/GenBank/DDBJ whole genome shotgun (WGS) entry which is preliminary data.</text>
</comment>
<feature type="non-terminal residue" evidence="1">
    <location>
        <position position="75"/>
    </location>
</feature>
<dbReference type="EMBL" id="ATNB01000143">
    <property type="protein sequence ID" value="EPP34947.1"/>
    <property type="molecule type" value="Genomic_DNA"/>
</dbReference>
<sequence>MTAIGAGRKAAKKWCSRRLCGACCCETVPCAARISLPFSHGLFLLAFKMFRGIAKKERAELFLGHGRVHLSRCMP</sequence>
<dbReference type="AlphaFoldDB" id="S7J4I1"/>
<name>S7J4I1_9CHLA</name>
<dbReference type="Proteomes" id="UP000016200">
    <property type="component" value="Unassembled WGS sequence"/>
</dbReference>
<proteinExistence type="predicted"/>
<dbReference type="HOGENOM" id="CLU_2676711_0_0_0"/>
<accession>S7J4I1</accession>
<protein>
    <submittedName>
        <fullName evidence="1">Uncharacterized protein</fullName>
    </submittedName>
</protein>
<evidence type="ECO:0000313" key="1">
    <source>
        <dbReference type="EMBL" id="EPP34947.1"/>
    </source>
</evidence>
<organism evidence="1 2">
    <name type="scientific">Chlamydia ibidis</name>
    <dbReference type="NCBI Taxonomy" id="1405396"/>
    <lineage>
        <taxon>Bacteria</taxon>
        <taxon>Pseudomonadati</taxon>
        <taxon>Chlamydiota</taxon>
        <taxon>Chlamydiia</taxon>
        <taxon>Chlamydiales</taxon>
        <taxon>Chlamydiaceae</taxon>
        <taxon>Chlamydia/Chlamydophila group</taxon>
        <taxon>Chlamydia</taxon>
    </lineage>
</organism>